<evidence type="ECO:0000256" key="2">
    <source>
        <dbReference type="ARBA" id="ARBA00008816"/>
    </source>
</evidence>
<dbReference type="InterPro" id="IPR043216">
    <property type="entry name" value="PAP-like"/>
</dbReference>
<evidence type="ECO:0000256" key="5">
    <source>
        <dbReference type="ARBA" id="ARBA00023136"/>
    </source>
</evidence>
<dbReference type="AlphaFoldDB" id="A0A167WN97"/>
<dbReference type="Pfam" id="PF01569">
    <property type="entry name" value="PAP2"/>
    <property type="match status" value="1"/>
</dbReference>
<evidence type="ECO:0000256" key="4">
    <source>
        <dbReference type="ARBA" id="ARBA00022989"/>
    </source>
</evidence>
<dbReference type="InterPro" id="IPR036938">
    <property type="entry name" value="PAP2/HPO_sf"/>
</dbReference>
<feature type="domain" description="Phosphatidic acid phosphatase type 2/haloperoxidase" evidence="8">
    <location>
        <begin position="119"/>
        <end position="264"/>
    </location>
</feature>
<dbReference type="CDD" id="cd03390">
    <property type="entry name" value="PAP2_containing_1_like"/>
    <property type="match status" value="1"/>
</dbReference>
<evidence type="ECO:0000256" key="3">
    <source>
        <dbReference type="ARBA" id="ARBA00022692"/>
    </source>
</evidence>
<dbReference type="VEuPathDB" id="FungiDB:AAP_04560"/>
<evidence type="ECO:0000313" key="9">
    <source>
        <dbReference type="EMBL" id="KZZ89075.1"/>
    </source>
</evidence>
<dbReference type="GO" id="GO:0008195">
    <property type="term" value="F:phosphatidate phosphatase activity"/>
    <property type="evidence" value="ECO:0007669"/>
    <property type="project" value="TreeGrafter"/>
</dbReference>
<feature type="region of interest" description="Disordered" evidence="6">
    <location>
        <begin position="402"/>
        <end position="447"/>
    </location>
</feature>
<keyword evidence="10" id="KW-1185">Reference proteome</keyword>
<name>A0A167WN97_9EURO</name>
<evidence type="ECO:0000256" key="1">
    <source>
        <dbReference type="ARBA" id="ARBA00004141"/>
    </source>
</evidence>
<reference evidence="9 10" key="1">
    <citation type="journal article" date="2016" name="Genome Biol. Evol.">
        <title>Divergent and convergent evolution of fungal pathogenicity.</title>
        <authorList>
            <person name="Shang Y."/>
            <person name="Xiao G."/>
            <person name="Zheng P."/>
            <person name="Cen K."/>
            <person name="Zhan S."/>
            <person name="Wang C."/>
        </authorList>
    </citation>
    <scope>NUCLEOTIDE SEQUENCE [LARGE SCALE GENOMIC DNA]</scope>
    <source>
        <strain evidence="9 10">ARSEF 7405</strain>
    </source>
</reference>
<feature type="transmembrane region" description="Helical" evidence="7">
    <location>
        <begin position="20"/>
        <end position="39"/>
    </location>
</feature>
<gene>
    <name evidence="9" type="ORF">AAP_04560</name>
</gene>
<organism evidence="9 10">
    <name type="scientific">Ascosphaera apis ARSEF 7405</name>
    <dbReference type="NCBI Taxonomy" id="392613"/>
    <lineage>
        <taxon>Eukaryota</taxon>
        <taxon>Fungi</taxon>
        <taxon>Dikarya</taxon>
        <taxon>Ascomycota</taxon>
        <taxon>Pezizomycotina</taxon>
        <taxon>Eurotiomycetes</taxon>
        <taxon>Eurotiomycetidae</taxon>
        <taxon>Onygenales</taxon>
        <taxon>Ascosphaeraceae</taxon>
        <taxon>Ascosphaera</taxon>
    </lineage>
</organism>
<dbReference type="EMBL" id="AZGZ01000022">
    <property type="protein sequence ID" value="KZZ89075.1"/>
    <property type="molecule type" value="Genomic_DNA"/>
</dbReference>
<evidence type="ECO:0000256" key="6">
    <source>
        <dbReference type="SAM" id="MobiDB-lite"/>
    </source>
</evidence>
<dbReference type="GO" id="GO:0046839">
    <property type="term" value="P:phospholipid dephosphorylation"/>
    <property type="evidence" value="ECO:0007669"/>
    <property type="project" value="TreeGrafter"/>
</dbReference>
<comment type="similarity">
    <text evidence="2">Belongs to the PA-phosphatase related phosphoesterase family.</text>
</comment>
<keyword evidence="5 7" id="KW-0472">Membrane</keyword>
<dbReference type="SMART" id="SM00014">
    <property type="entry name" value="acidPPc"/>
    <property type="match status" value="1"/>
</dbReference>
<comment type="subcellular location">
    <subcellularLocation>
        <location evidence="1">Membrane</location>
        <topology evidence="1">Multi-pass membrane protein</topology>
    </subcellularLocation>
</comment>
<evidence type="ECO:0000313" key="10">
    <source>
        <dbReference type="Proteomes" id="UP000242877"/>
    </source>
</evidence>
<evidence type="ECO:0000256" key="7">
    <source>
        <dbReference type="SAM" id="Phobius"/>
    </source>
</evidence>
<accession>A0A167WN97</accession>
<dbReference type="Proteomes" id="UP000242877">
    <property type="component" value="Unassembled WGS sequence"/>
</dbReference>
<dbReference type="Gene3D" id="1.20.144.10">
    <property type="entry name" value="Phosphatidic acid phosphatase type 2/haloperoxidase"/>
    <property type="match status" value="1"/>
</dbReference>
<dbReference type="OrthoDB" id="8907274at2759"/>
<feature type="transmembrane region" description="Helical" evidence="7">
    <location>
        <begin position="65"/>
        <end position="91"/>
    </location>
</feature>
<dbReference type="GO" id="GO:0016020">
    <property type="term" value="C:membrane"/>
    <property type="evidence" value="ECO:0007669"/>
    <property type="project" value="UniProtKB-SubCell"/>
</dbReference>
<protein>
    <submittedName>
        <fullName evidence="9">PAP2 superfamily protein</fullName>
    </submittedName>
</protein>
<comment type="caution">
    <text evidence="9">The sequence shown here is derived from an EMBL/GenBank/DDBJ whole genome shotgun (WGS) entry which is preliminary data.</text>
</comment>
<dbReference type="PANTHER" id="PTHR10165">
    <property type="entry name" value="LIPID PHOSPHATE PHOSPHATASE"/>
    <property type="match status" value="1"/>
</dbReference>
<evidence type="ECO:0000259" key="8">
    <source>
        <dbReference type="SMART" id="SM00014"/>
    </source>
</evidence>
<keyword evidence="4 7" id="KW-1133">Transmembrane helix</keyword>
<dbReference type="SUPFAM" id="SSF48317">
    <property type="entry name" value="Acid phosphatase/Vanadium-dependent haloperoxidase"/>
    <property type="match status" value="1"/>
</dbReference>
<dbReference type="PANTHER" id="PTHR10165:SF158">
    <property type="entry name" value="PAP2 DOMAIN PROTEIN (AFU_ORTHOLOGUE AFUA_4G08970)"/>
    <property type="match status" value="1"/>
</dbReference>
<dbReference type="GO" id="GO:0006644">
    <property type="term" value="P:phospholipid metabolic process"/>
    <property type="evidence" value="ECO:0007669"/>
    <property type="project" value="InterPro"/>
</dbReference>
<feature type="transmembrane region" description="Helical" evidence="7">
    <location>
        <begin position="112"/>
        <end position="136"/>
    </location>
</feature>
<dbReference type="InterPro" id="IPR000326">
    <property type="entry name" value="PAP2/HPO"/>
</dbReference>
<sequence>MTTQRAQNQRVRSRIVLSYVVDYVIIIGFAIGFAVIGKIEPYHQHFSLNNISLQYPYATKERVPIWLAVLMSLGVPLVIIFVWTFFLDGLFSHSKHNARGNAMGRYTIKERLWQFNCGVLGLLLAQSSAFIITNALKNACGKPRPDVIDRCRPKAGSKDQAIYGLSNYTICTQTDKSILKDGFRSFPSGHSSSSFAGLFFLTLYLSGKLHVMDNRGEVWKTVIATTPVVGAALIAVSRIMDARHHPFDVISGSMLGVLCAWVAYRQYFPPLSDYASKGRAYPIRSWGSEPLNPMPRPIRVHSDEVKLVGGYVDTTGTSADMTREEDLTEQRQPLQMYPQPAADVENNGLGPSSRPLAKQVPIQRQESMSQYSSQDTHYAGSVVNEYEMRSATNGRGNVRRQNTVSTVSGVHEGRELVGTTYSPYRTVAEEESRPVTQESPVDPRSGY</sequence>
<keyword evidence="3 7" id="KW-0812">Transmembrane</keyword>
<proteinExistence type="inferred from homology"/>